<feature type="transmembrane region" description="Helical" evidence="1">
    <location>
        <begin position="63"/>
        <end position="85"/>
    </location>
</feature>
<keyword evidence="1" id="KW-1133">Transmembrane helix</keyword>
<proteinExistence type="predicted"/>
<keyword evidence="1" id="KW-0472">Membrane</keyword>
<feature type="transmembrane region" description="Helical" evidence="1">
    <location>
        <begin position="97"/>
        <end position="117"/>
    </location>
</feature>
<sequence length="278" mass="30522">MANTTMYAYDWALSVSDEVKLVSIAGLSWPIAIYFLSRAALFFLMCLTLLFRWLPVATGDCDTLAKIFGACTALSMASTSFLFLLRVRAVYLRSARITAIFGTLWLVTVAFAIQSAAPIHADPKLLYAYSGCSNSHIKPMNSTWLLVIPLLNDTSIFLAITHRVTTDAVTAGRWHSRLLSIVTGKGLYRLSRSLMLTGQLYYLSTIAYLAFHLAILWRPSSLPGTMYIIAALYTGYTNMMACRVFRGVALGLMHMEASSAGLTSTRIAAAFELAPISP</sequence>
<evidence type="ECO:0000313" key="2">
    <source>
        <dbReference type="EMBL" id="KZP09148.1"/>
    </source>
</evidence>
<evidence type="ECO:0000313" key="3">
    <source>
        <dbReference type="Proteomes" id="UP000076532"/>
    </source>
</evidence>
<accession>A0A165Y2X8</accession>
<organism evidence="2 3">
    <name type="scientific">Athelia psychrophila</name>
    <dbReference type="NCBI Taxonomy" id="1759441"/>
    <lineage>
        <taxon>Eukaryota</taxon>
        <taxon>Fungi</taxon>
        <taxon>Dikarya</taxon>
        <taxon>Basidiomycota</taxon>
        <taxon>Agaricomycotina</taxon>
        <taxon>Agaricomycetes</taxon>
        <taxon>Agaricomycetidae</taxon>
        <taxon>Atheliales</taxon>
        <taxon>Atheliaceae</taxon>
        <taxon>Athelia</taxon>
    </lineage>
</organism>
<dbReference type="OrthoDB" id="2953990at2759"/>
<name>A0A165Y2X8_9AGAM</name>
<dbReference type="EMBL" id="KV417706">
    <property type="protein sequence ID" value="KZP09148.1"/>
    <property type="molecule type" value="Genomic_DNA"/>
</dbReference>
<gene>
    <name evidence="2" type="ORF">FIBSPDRAFT_1051959</name>
</gene>
<feature type="transmembrane region" description="Helical" evidence="1">
    <location>
        <begin position="224"/>
        <end position="245"/>
    </location>
</feature>
<dbReference type="Proteomes" id="UP000076532">
    <property type="component" value="Unassembled WGS sequence"/>
</dbReference>
<keyword evidence="1" id="KW-0812">Transmembrane</keyword>
<protein>
    <submittedName>
        <fullName evidence="2">Uncharacterized protein</fullName>
    </submittedName>
</protein>
<dbReference type="AlphaFoldDB" id="A0A165Y2X8"/>
<keyword evidence="3" id="KW-1185">Reference proteome</keyword>
<feature type="transmembrane region" description="Helical" evidence="1">
    <location>
        <begin position="200"/>
        <end position="218"/>
    </location>
</feature>
<evidence type="ECO:0000256" key="1">
    <source>
        <dbReference type="SAM" id="Phobius"/>
    </source>
</evidence>
<reference evidence="2 3" key="1">
    <citation type="journal article" date="2016" name="Mol. Biol. Evol.">
        <title>Comparative Genomics of Early-Diverging Mushroom-Forming Fungi Provides Insights into the Origins of Lignocellulose Decay Capabilities.</title>
        <authorList>
            <person name="Nagy L.G."/>
            <person name="Riley R."/>
            <person name="Tritt A."/>
            <person name="Adam C."/>
            <person name="Daum C."/>
            <person name="Floudas D."/>
            <person name="Sun H."/>
            <person name="Yadav J.S."/>
            <person name="Pangilinan J."/>
            <person name="Larsson K.H."/>
            <person name="Matsuura K."/>
            <person name="Barry K."/>
            <person name="Labutti K."/>
            <person name="Kuo R."/>
            <person name="Ohm R.A."/>
            <person name="Bhattacharya S.S."/>
            <person name="Shirouzu T."/>
            <person name="Yoshinaga Y."/>
            <person name="Martin F.M."/>
            <person name="Grigoriev I.V."/>
            <person name="Hibbett D.S."/>
        </authorList>
    </citation>
    <scope>NUCLEOTIDE SEQUENCE [LARGE SCALE GENOMIC DNA]</scope>
    <source>
        <strain evidence="2 3">CBS 109695</strain>
    </source>
</reference>
<feature type="transmembrane region" description="Helical" evidence="1">
    <location>
        <begin position="31"/>
        <end position="51"/>
    </location>
</feature>